<dbReference type="GO" id="GO:0006809">
    <property type="term" value="P:nitric oxide biosynthetic process"/>
    <property type="evidence" value="ECO:0007669"/>
    <property type="project" value="InterPro"/>
</dbReference>
<dbReference type="PANTHER" id="PTHR43410">
    <property type="entry name" value="NITRIC OXIDE SYNTHASE OXYGENASE"/>
    <property type="match status" value="1"/>
</dbReference>
<accession>A0A402A0N5</accession>
<keyword evidence="2" id="KW-0479">Metal-binding</keyword>
<evidence type="ECO:0000313" key="6">
    <source>
        <dbReference type="EMBL" id="GCE12674.1"/>
    </source>
</evidence>
<keyword evidence="7" id="KW-1185">Reference proteome</keyword>
<dbReference type="InterPro" id="IPR004030">
    <property type="entry name" value="NOS_N"/>
</dbReference>
<protein>
    <submittedName>
        <fullName evidence="6">Nitric oxide synthase oxygenase</fullName>
    </submittedName>
</protein>
<dbReference type="Gene3D" id="3.90.1230.10">
    <property type="entry name" value="Nitric Oxide Synthase, Chain A, domain 3"/>
    <property type="match status" value="1"/>
</dbReference>
<evidence type="ECO:0000256" key="2">
    <source>
        <dbReference type="ARBA" id="ARBA00022723"/>
    </source>
</evidence>
<dbReference type="InterPro" id="IPR036119">
    <property type="entry name" value="NOS_N_sf"/>
</dbReference>
<keyword evidence="3" id="KW-0560">Oxidoreductase</keyword>
<dbReference type="GO" id="GO:0046872">
    <property type="term" value="F:metal ion binding"/>
    <property type="evidence" value="ECO:0007669"/>
    <property type="project" value="UniProtKB-KW"/>
</dbReference>
<dbReference type="InterPro" id="IPR044944">
    <property type="entry name" value="NOS_dom_3"/>
</dbReference>
<dbReference type="PANTHER" id="PTHR43410:SF1">
    <property type="entry name" value="NITRIC OXIDE SYNTHASE"/>
    <property type="match status" value="1"/>
</dbReference>
<keyword evidence="1" id="KW-0349">Heme</keyword>
<dbReference type="Proteomes" id="UP000287352">
    <property type="component" value="Unassembled WGS sequence"/>
</dbReference>
<sequence length="424" mass="48652">MAVSAKMYPYTYSLMKNIPEIKKPFVEPKVLLSEARAFLRFFHQEQGIMHQTKARMLQIEAEIERSGSYWQTYDEIAYGAKVAWRQSLRCIGRLHWQSLNICDRRKVTTAEGVFEALLHHLRQATNNGKIRPYLTLFAPQQPGQPGIRIWNAQLLQYAGYRQLDGKILGDPANQDLTEILLQLGWKQRKRSAFDLLPLVIQMPGQAPQLFEIPRSAVLEVPLQHPEYRWFADLGLKWYAVPVISNMRLEIGGVSYTAAPFNGWYMGTEIGSRNLGDRERYYLLPVIAEKLGLAMNSERTLWKDRALLELNSAVLYSFAQAGVTMIDHHTAAQQFLLHEEREARAGRKVYADWGWIVPPMSSSATPVFHQTYEQRLLTPNLFAQQPPWRDYTLTMPAQPTERFEIGPSSIACPTKGLLSYPARDE</sequence>
<evidence type="ECO:0000259" key="5">
    <source>
        <dbReference type="PROSITE" id="PS60001"/>
    </source>
</evidence>
<feature type="domain" description="Nitric oxide synthase (NOS)" evidence="5">
    <location>
        <begin position="89"/>
        <end position="96"/>
    </location>
</feature>
<dbReference type="InterPro" id="IPR050607">
    <property type="entry name" value="NOS"/>
</dbReference>
<dbReference type="SUPFAM" id="SSF56512">
    <property type="entry name" value="Nitric oxide (NO) synthase oxygenase domain"/>
    <property type="match status" value="1"/>
</dbReference>
<organism evidence="6 7">
    <name type="scientific">Tengunoibacter tsumagoiensis</name>
    <dbReference type="NCBI Taxonomy" id="2014871"/>
    <lineage>
        <taxon>Bacteria</taxon>
        <taxon>Bacillati</taxon>
        <taxon>Chloroflexota</taxon>
        <taxon>Ktedonobacteria</taxon>
        <taxon>Ktedonobacterales</taxon>
        <taxon>Dictyobacteraceae</taxon>
        <taxon>Tengunoibacter</taxon>
    </lineage>
</organism>
<evidence type="ECO:0000313" key="7">
    <source>
        <dbReference type="Proteomes" id="UP000287352"/>
    </source>
</evidence>
<comment type="caution">
    <text evidence="6">The sequence shown here is derived from an EMBL/GenBank/DDBJ whole genome shotgun (WGS) entry which is preliminary data.</text>
</comment>
<keyword evidence="4" id="KW-0408">Iron</keyword>
<evidence type="ECO:0000256" key="3">
    <source>
        <dbReference type="ARBA" id="ARBA00023002"/>
    </source>
</evidence>
<reference evidence="7" key="1">
    <citation type="submission" date="2018-12" db="EMBL/GenBank/DDBJ databases">
        <title>Tengunoibacter tsumagoiensis gen. nov., sp. nov., Dictyobacter kobayashii sp. nov., D. alpinus sp. nov., and D. joshuensis sp. nov. and description of Dictyobacteraceae fam. nov. within the order Ktedonobacterales isolated from Tengu-no-mugimeshi.</title>
        <authorList>
            <person name="Wang C.M."/>
            <person name="Zheng Y."/>
            <person name="Sakai Y."/>
            <person name="Toyoda A."/>
            <person name="Minakuchi Y."/>
            <person name="Abe K."/>
            <person name="Yokota A."/>
            <person name="Yabe S."/>
        </authorList>
    </citation>
    <scope>NUCLEOTIDE SEQUENCE [LARGE SCALE GENOMIC DNA]</scope>
    <source>
        <strain evidence="7">Uno3</strain>
    </source>
</reference>
<name>A0A402A0N5_9CHLR</name>
<evidence type="ECO:0000256" key="1">
    <source>
        <dbReference type="ARBA" id="ARBA00022617"/>
    </source>
</evidence>
<dbReference type="CDD" id="cd00575">
    <property type="entry name" value="NOS_oxygenase"/>
    <property type="match status" value="1"/>
</dbReference>
<dbReference type="PROSITE" id="PS60001">
    <property type="entry name" value="NOS"/>
    <property type="match status" value="1"/>
</dbReference>
<dbReference type="GO" id="GO:0004517">
    <property type="term" value="F:nitric-oxide synthase activity"/>
    <property type="evidence" value="ECO:0007669"/>
    <property type="project" value="InterPro"/>
</dbReference>
<dbReference type="Gene3D" id="3.90.340.10">
    <property type="entry name" value="Nitric Oxide Synthase, Chain A, domain 1"/>
    <property type="match status" value="1"/>
</dbReference>
<dbReference type="EMBL" id="BIFR01000001">
    <property type="protein sequence ID" value="GCE12674.1"/>
    <property type="molecule type" value="Genomic_DNA"/>
</dbReference>
<dbReference type="Gene3D" id="3.90.440.10">
    <property type="entry name" value="Nitric Oxide Synthase,Heme Domain,Chain A domain 2"/>
    <property type="match status" value="1"/>
</dbReference>
<dbReference type="AlphaFoldDB" id="A0A402A0N5"/>
<gene>
    <name evidence="6" type="primary">nos</name>
    <name evidence="6" type="ORF">KTT_25330</name>
</gene>
<proteinExistence type="predicted"/>
<evidence type="ECO:0000256" key="4">
    <source>
        <dbReference type="ARBA" id="ARBA00023004"/>
    </source>
</evidence>
<dbReference type="Pfam" id="PF02898">
    <property type="entry name" value="NO_synthase"/>
    <property type="match status" value="1"/>
</dbReference>
<dbReference type="InterPro" id="IPR044940">
    <property type="entry name" value="NOS_dom_2"/>
</dbReference>
<dbReference type="InterPro" id="IPR044943">
    <property type="entry name" value="NOS_dom_1"/>
</dbReference>